<dbReference type="Proteomes" id="UP000182235">
    <property type="component" value="Unassembled WGS sequence"/>
</dbReference>
<comment type="subcellular location">
    <subcellularLocation>
        <location evidence="1">Nucleus</location>
    </subcellularLocation>
</comment>
<dbReference type="InterPro" id="IPR013520">
    <property type="entry name" value="Ribonucl_H"/>
</dbReference>
<feature type="compositionally biased region" description="Basic and acidic residues" evidence="10">
    <location>
        <begin position="51"/>
        <end position="61"/>
    </location>
</feature>
<feature type="domain" description="Exonuclease" evidence="11">
    <location>
        <begin position="124"/>
        <end position="286"/>
    </location>
</feature>
<evidence type="ECO:0000256" key="4">
    <source>
        <dbReference type="ARBA" id="ARBA00022552"/>
    </source>
</evidence>
<evidence type="ECO:0000256" key="2">
    <source>
        <dbReference type="ARBA" id="ARBA00010489"/>
    </source>
</evidence>
<dbReference type="GO" id="GO:0003676">
    <property type="term" value="F:nucleic acid binding"/>
    <property type="evidence" value="ECO:0007669"/>
    <property type="project" value="InterPro"/>
</dbReference>
<dbReference type="SUPFAM" id="SSF53098">
    <property type="entry name" value="Ribonuclease H-like"/>
    <property type="match status" value="1"/>
</dbReference>
<dbReference type="Gene3D" id="3.30.420.10">
    <property type="entry name" value="Ribonuclease H-like superfamily/Ribonuclease H"/>
    <property type="match status" value="1"/>
</dbReference>
<evidence type="ECO:0000256" key="9">
    <source>
        <dbReference type="ARBA" id="ARBA00025599"/>
    </source>
</evidence>
<dbReference type="InterPro" id="IPR036397">
    <property type="entry name" value="RNaseH_sf"/>
</dbReference>
<feature type="compositionally biased region" description="Basic and acidic residues" evidence="10">
    <location>
        <begin position="12"/>
        <end position="21"/>
    </location>
</feature>
<evidence type="ECO:0000259" key="11">
    <source>
        <dbReference type="SMART" id="SM00479"/>
    </source>
</evidence>
<dbReference type="InterPro" id="IPR012337">
    <property type="entry name" value="RNaseH-like_sf"/>
</dbReference>
<evidence type="ECO:0000256" key="5">
    <source>
        <dbReference type="ARBA" id="ARBA00022722"/>
    </source>
</evidence>
<dbReference type="GO" id="GO:0006364">
    <property type="term" value="P:rRNA processing"/>
    <property type="evidence" value="ECO:0007669"/>
    <property type="project" value="UniProtKB-KW"/>
</dbReference>
<dbReference type="CDD" id="cd06144">
    <property type="entry name" value="REX4_like"/>
    <property type="match status" value="1"/>
</dbReference>
<dbReference type="SMART" id="SM00479">
    <property type="entry name" value="EXOIII"/>
    <property type="match status" value="1"/>
</dbReference>
<keyword evidence="4" id="KW-0698">rRNA processing</keyword>
<dbReference type="GO" id="GO:0000027">
    <property type="term" value="P:ribosomal large subunit assembly"/>
    <property type="evidence" value="ECO:0007669"/>
    <property type="project" value="TreeGrafter"/>
</dbReference>
<dbReference type="VEuPathDB" id="FungiDB:AJ78_00663"/>
<comment type="similarity">
    <text evidence="2">Belongs to the REXO4 family.</text>
</comment>
<dbReference type="AlphaFoldDB" id="A0A1J9PSJ5"/>
<keyword evidence="8" id="KW-0539">Nucleus</keyword>
<keyword evidence="6" id="KW-0378">Hydrolase</keyword>
<evidence type="ECO:0000256" key="8">
    <source>
        <dbReference type="ARBA" id="ARBA00023242"/>
    </source>
</evidence>
<feature type="compositionally biased region" description="Basic residues" evidence="10">
    <location>
        <begin position="311"/>
        <end position="323"/>
    </location>
</feature>
<dbReference type="PANTHER" id="PTHR12801">
    <property type="entry name" value="RNA EXONUCLEASE REXO1 / RECO3 FAMILY MEMBER-RELATED"/>
    <property type="match status" value="1"/>
</dbReference>
<keyword evidence="13" id="KW-1185">Reference proteome</keyword>
<dbReference type="STRING" id="1447872.A0A1J9PSJ5"/>
<reference evidence="12 13" key="1">
    <citation type="submission" date="2015-07" db="EMBL/GenBank/DDBJ databases">
        <title>Emmonsia species relationships and genome sequence.</title>
        <authorList>
            <consortium name="The Broad Institute Genomics Platform"/>
            <person name="Cuomo C.A."/>
            <person name="Munoz J.F."/>
            <person name="Imamovic A."/>
            <person name="Priest M.E."/>
            <person name="Young S."/>
            <person name="Clay O.K."/>
            <person name="McEwen J.G."/>
        </authorList>
    </citation>
    <scope>NUCLEOTIDE SEQUENCE [LARGE SCALE GENOMIC DNA]</scope>
    <source>
        <strain evidence="12 13">UAMH 9510</strain>
    </source>
</reference>
<dbReference type="PANTHER" id="PTHR12801:SF45">
    <property type="entry name" value="RNA EXONUCLEASE 4"/>
    <property type="match status" value="1"/>
</dbReference>
<gene>
    <name evidence="12" type="ORF">AJ78_00663</name>
</gene>
<dbReference type="Pfam" id="PF00929">
    <property type="entry name" value="RNase_T"/>
    <property type="match status" value="1"/>
</dbReference>
<evidence type="ECO:0000256" key="10">
    <source>
        <dbReference type="SAM" id="MobiDB-lite"/>
    </source>
</evidence>
<dbReference type="InterPro" id="IPR047021">
    <property type="entry name" value="REXO1/3/4-like"/>
</dbReference>
<dbReference type="OrthoDB" id="8191639at2759"/>
<dbReference type="GO" id="GO:0005634">
    <property type="term" value="C:nucleus"/>
    <property type="evidence" value="ECO:0007669"/>
    <property type="project" value="UniProtKB-SubCell"/>
</dbReference>
<feature type="compositionally biased region" description="Polar residues" evidence="10">
    <location>
        <begin position="1"/>
        <end position="11"/>
    </location>
</feature>
<feature type="region of interest" description="Disordered" evidence="10">
    <location>
        <begin position="286"/>
        <end position="323"/>
    </location>
</feature>
<dbReference type="GO" id="GO:0008408">
    <property type="term" value="F:3'-5' exonuclease activity"/>
    <property type="evidence" value="ECO:0007669"/>
    <property type="project" value="InterPro"/>
</dbReference>
<evidence type="ECO:0000313" key="13">
    <source>
        <dbReference type="Proteomes" id="UP000182235"/>
    </source>
</evidence>
<evidence type="ECO:0000313" key="12">
    <source>
        <dbReference type="EMBL" id="OJD19393.1"/>
    </source>
</evidence>
<keyword evidence="7" id="KW-0269">Exonuclease</keyword>
<dbReference type="FunFam" id="3.30.420.10:FF:000007">
    <property type="entry name" value="Interferon-stimulated exonuclease gene 20"/>
    <property type="match status" value="1"/>
</dbReference>
<keyword evidence="5" id="KW-0540">Nuclease</keyword>
<dbReference type="InterPro" id="IPR037431">
    <property type="entry name" value="REX4_DEDDh_dom"/>
</dbReference>
<evidence type="ECO:0000256" key="3">
    <source>
        <dbReference type="ARBA" id="ARBA00016937"/>
    </source>
</evidence>
<comment type="function">
    <text evidence="9">Exoribonuclease involved in ribosome biosynthesis. Involved in the processing of ITS1, the internal transcribed spacer localized between the 18S and 5.8S rRNAs.</text>
</comment>
<protein>
    <recommendedName>
        <fullName evidence="3">RNA exonuclease 4</fullName>
    </recommendedName>
</protein>
<feature type="compositionally biased region" description="Basic and acidic residues" evidence="10">
    <location>
        <begin position="298"/>
        <end position="310"/>
    </location>
</feature>
<evidence type="ECO:0000256" key="7">
    <source>
        <dbReference type="ARBA" id="ARBA00022839"/>
    </source>
</evidence>
<proteinExistence type="inferred from homology"/>
<organism evidence="12 13">
    <name type="scientific">Emergomyces pasteurianus Ep9510</name>
    <dbReference type="NCBI Taxonomy" id="1447872"/>
    <lineage>
        <taxon>Eukaryota</taxon>
        <taxon>Fungi</taxon>
        <taxon>Dikarya</taxon>
        <taxon>Ascomycota</taxon>
        <taxon>Pezizomycotina</taxon>
        <taxon>Eurotiomycetes</taxon>
        <taxon>Eurotiomycetidae</taxon>
        <taxon>Onygenales</taxon>
        <taxon>Ajellomycetaceae</taxon>
        <taxon>Emergomyces</taxon>
    </lineage>
</organism>
<evidence type="ECO:0000256" key="6">
    <source>
        <dbReference type="ARBA" id="ARBA00022801"/>
    </source>
</evidence>
<evidence type="ECO:0000256" key="1">
    <source>
        <dbReference type="ARBA" id="ARBA00004123"/>
    </source>
</evidence>
<name>A0A1J9PSJ5_9EURO</name>
<comment type="caution">
    <text evidence="12">The sequence shown here is derived from an EMBL/GenBank/DDBJ whole genome shotgun (WGS) entry which is preliminary data.</text>
</comment>
<dbReference type="EMBL" id="LGRN01000011">
    <property type="protein sequence ID" value="OJD19393.1"/>
    <property type="molecule type" value="Genomic_DNA"/>
</dbReference>
<feature type="region of interest" description="Disordered" evidence="10">
    <location>
        <begin position="1"/>
        <end position="67"/>
    </location>
</feature>
<accession>A0A1J9PSJ5</accession>
<sequence>MELKNLSSNWRKLQETLKKDSPSIAQKRKANTPAANYEIKRKRTSLSSSSAKDRKGTGDRKLSKKRKMGLVLSTDTKVEETERGSITTISQQNEPTTSIIRTTSKATSEAKVNEGLSATTEVGKYVALDCEMVGVGPNPDRDSALARVSIVNYNGEQVFDSFVRPKETVTDWRTHVSGVSPKHMKDARELEEVQKEVAAILDGCILIGHAVQNDLDALLLSHPKRDIRDTSRHPPYRKIAGGSSPRLKILASELLGLEIQGAAHSSIEDARATMLLFRRDKQGFEREHAKKWPPIRTFADKHGQDADSSGKKKRKGKKKRGKK</sequence>